<protein>
    <recommendedName>
        <fullName evidence="1">DUF4376 domain-containing protein</fullName>
    </recommendedName>
</protein>
<evidence type="ECO:0000313" key="3">
    <source>
        <dbReference type="Proteomes" id="UP001549164"/>
    </source>
</evidence>
<dbReference type="RefSeq" id="WP_354434968.1">
    <property type="nucleotide sequence ID" value="NZ_JBEPLY010000011.1"/>
</dbReference>
<dbReference type="Proteomes" id="UP001549164">
    <property type="component" value="Unassembled WGS sequence"/>
</dbReference>
<dbReference type="EMBL" id="JBEPLY010000011">
    <property type="protein sequence ID" value="MET3601117.1"/>
    <property type="molecule type" value="Genomic_DNA"/>
</dbReference>
<keyword evidence="3" id="KW-1185">Reference proteome</keyword>
<sequence>MDFRNPVFSSPDNSTINAEVDHLTLGWIPFTAVNGDESTQEMFDAMLSDAAPYAAPAIRPSQVDAERDRRIAGGVSYGGAVYQSRPADAEKVSRWAGVARAALEAGSAPGDYRWHGQPYDFEWIAADNASHKLDAAAMVALNDAMLAHEQTHVLAARKLKDTIPIPDNYDDDAFWPQHETQRKDA</sequence>
<evidence type="ECO:0000259" key="1">
    <source>
        <dbReference type="Pfam" id="PF14301"/>
    </source>
</evidence>
<organism evidence="2 3">
    <name type="scientific">Martelella mangrovi</name>
    <dbReference type="NCBI Taxonomy" id="1397477"/>
    <lineage>
        <taxon>Bacteria</taxon>
        <taxon>Pseudomonadati</taxon>
        <taxon>Pseudomonadota</taxon>
        <taxon>Alphaproteobacteria</taxon>
        <taxon>Hyphomicrobiales</taxon>
        <taxon>Aurantimonadaceae</taxon>
        <taxon>Martelella</taxon>
    </lineage>
</organism>
<evidence type="ECO:0000313" key="2">
    <source>
        <dbReference type="EMBL" id="MET3601117.1"/>
    </source>
</evidence>
<comment type="caution">
    <text evidence="2">The sequence shown here is derived from an EMBL/GenBank/DDBJ whole genome shotgun (WGS) entry which is preliminary data.</text>
</comment>
<dbReference type="Pfam" id="PF14301">
    <property type="entry name" value="DUF4376"/>
    <property type="match status" value="1"/>
</dbReference>
<accession>A0ABV2IFX5</accession>
<reference evidence="2 3" key="1">
    <citation type="submission" date="2024-06" db="EMBL/GenBank/DDBJ databases">
        <title>Genomic Encyclopedia of Type Strains, Phase IV (KMG-IV): sequencing the most valuable type-strain genomes for metagenomic binning, comparative biology and taxonomic classification.</title>
        <authorList>
            <person name="Goeker M."/>
        </authorList>
    </citation>
    <scope>NUCLEOTIDE SEQUENCE [LARGE SCALE GENOMIC DNA]</scope>
    <source>
        <strain evidence="2 3">DSM 28102</strain>
    </source>
</reference>
<gene>
    <name evidence="2" type="ORF">ABID12_003068</name>
</gene>
<name>A0ABV2IFX5_9HYPH</name>
<proteinExistence type="predicted"/>
<feature type="domain" description="DUF4376" evidence="1">
    <location>
        <begin position="55"/>
        <end position="169"/>
    </location>
</feature>
<dbReference type="InterPro" id="IPR025484">
    <property type="entry name" value="DUF4376"/>
</dbReference>